<dbReference type="STRING" id="1619013.UT41_C0001G0410"/>
<evidence type="ECO:0000256" key="1">
    <source>
        <dbReference type="ARBA" id="ARBA00009369"/>
    </source>
</evidence>
<dbReference type="Gene3D" id="2.40.10.340">
    <property type="entry name" value="Rod shape-determining protein MreC, domain 1"/>
    <property type="match status" value="1"/>
</dbReference>
<dbReference type="Proteomes" id="UP000034665">
    <property type="component" value="Unassembled WGS sequence"/>
</dbReference>
<reference evidence="6 7" key="1">
    <citation type="journal article" date="2015" name="Nature">
        <title>rRNA introns, odd ribosomes, and small enigmatic genomes across a large radiation of phyla.</title>
        <authorList>
            <person name="Brown C.T."/>
            <person name="Hug L.A."/>
            <person name="Thomas B.C."/>
            <person name="Sharon I."/>
            <person name="Castelle C.J."/>
            <person name="Singh A."/>
            <person name="Wilkins M.J."/>
            <person name="Williams K.H."/>
            <person name="Banfield J.F."/>
        </authorList>
    </citation>
    <scope>NUCLEOTIDE SEQUENCE [LARGE SCALE GENOMIC DNA]</scope>
</reference>
<dbReference type="GO" id="GO:0008360">
    <property type="term" value="P:regulation of cell shape"/>
    <property type="evidence" value="ECO:0007669"/>
    <property type="project" value="UniProtKB-KW"/>
</dbReference>
<dbReference type="InterPro" id="IPR007221">
    <property type="entry name" value="MreC"/>
</dbReference>
<dbReference type="InterPro" id="IPR042177">
    <property type="entry name" value="Cell/Rod_1"/>
</dbReference>
<name>A0A0G0NJ48_9BACT</name>
<comment type="similarity">
    <text evidence="1">Belongs to the MreC family.</text>
</comment>
<keyword evidence="3" id="KW-0133">Cell shape</keyword>
<accession>A0A0G0NJ48</accession>
<dbReference type="Gene3D" id="2.40.10.350">
    <property type="entry name" value="Rod shape-determining protein MreC, domain 2"/>
    <property type="match status" value="1"/>
</dbReference>
<comment type="caution">
    <text evidence="6">The sequence shown here is derived from an EMBL/GenBank/DDBJ whole genome shotgun (WGS) entry which is preliminary data.</text>
</comment>
<gene>
    <name evidence="6" type="ORF">UT41_C0001G0410</name>
</gene>
<dbReference type="EMBL" id="LBWR01000001">
    <property type="protein sequence ID" value="KKR12866.1"/>
    <property type="molecule type" value="Genomic_DNA"/>
</dbReference>
<dbReference type="Pfam" id="PF04085">
    <property type="entry name" value="MreC"/>
    <property type="match status" value="1"/>
</dbReference>
<sequence>MKRILLISSIVLILWVTFFSNMFIPKRALVASANFVRQYFKVDFYQENILLKLQNENLKAQVQRIKEGGDGPASTTARGAQIEAKIFSTYPFNMKDTVTINRGSADGVEPMMIATVSDSVLLGQVVSVEERSSVVRTIFDSHWQLPVRIGSDAINGLFEGGSDPKITLVEKPVKVGDGVFSAAKEFPLGIKIGEVKEVKEDASGIFKEATIRTPYAVGDVQVIYLQK</sequence>
<proteinExistence type="inferred from homology"/>
<dbReference type="InterPro" id="IPR055342">
    <property type="entry name" value="MreC_beta-barrel_core"/>
</dbReference>
<dbReference type="InterPro" id="IPR042175">
    <property type="entry name" value="Cell/Rod_MreC_2"/>
</dbReference>
<protein>
    <recommendedName>
        <fullName evidence="2">Cell shape-determining protein MreC</fullName>
    </recommendedName>
    <alternativeName>
        <fullName evidence="4">Cell shape protein MreC</fullName>
    </alternativeName>
</protein>
<dbReference type="PANTHER" id="PTHR34138">
    <property type="entry name" value="CELL SHAPE-DETERMINING PROTEIN MREC"/>
    <property type="match status" value="1"/>
</dbReference>
<organism evidence="6 7">
    <name type="scientific">Candidatus Wolfebacteria bacterium GW2011_GWC2_39_22</name>
    <dbReference type="NCBI Taxonomy" id="1619013"/>
    <lineage>
        <taxon>Bacteria</taxon>
        <taxon>Candidatus Wolfeibacteriota</taxon>
    </lineage>
</organism>
<evidence type="ECO:0000256" key="3">
    <source>
        <dbReference type="ARBA" id="ARBA00022960"/>
    </source>
</evidence>
<feature type="domain" description="Rod shape-determining protein MreC beta-barrel core" evidence="5">
    <location>
        <begin position="91"/>
        <end position="224"/>
    </location>
</feature>
<evidence type="ECO:0000256" key="2">
    <source>
        <dbReference type="ARBA" id="ARBA00013855"/>
    </source>
</evidence>
<evidence type="ECO:0000313" key="6">
    <source>
        <dbReference type="EMBL" id="KKR12866.1"/>
    </source>
</evidence>
<evidence type="ECO:0000259" key="5">
    <source>
        <dbReference type="Pfam" id="PF04085"/>
    </source>
</evidence>
<dbReference type="PANTHER" id="PTHR34138:SF1">
    <property type="entry name" value="CELL SHAPE-DETERMINING PROTEIN MREC"/>
    <property type="match status" value="1"/>
</dbReference>
<evidence type="ECO:0000256" key="4">
    <source>
        <dbReference type="ARBA" id="ARBA00032089"/>
    </source>
</evidence>
<evidence type="ECO:0000313" key="7">
    <source>
        <dbReference type="Proteomes" id="UP000034665"/>
    </source>
</evidence>
<dbReference type="AlphaFoldDB" id="A0A0G0NJ48"/>
<dbReference type="GO" id="GO:0005886">
    <property type="term" value="C:plasma membrane"/>
    <property type="evidence" value="ECO:0007669"/>
    <property type="project" value="TreeGrafter"/>
</dbReference>